<accession>A0AA89B4C6</accession>
<gene>
    <name evidence="2" type="ORF">RJ639_041201</name>
</gene>
<dbReference type="InterPro" id="IPR013785">
    <property type="entry name" value="Aldolase_TIM"/>
</dbReference>
<name>A0AA89B4C6_9ASTE</name>
<keyword evidence="3" id="KW-1185">Reference proteome</keyword>
<reference evidence="2" key="1">
    <citation type="submission" date="2022-12" db="EMBL/GenBank/DDBJ databases">
        <title>Draft genome assemblies for two species of Escallonia (Escalloniales).</title>
        <authorList>
            <person name="Chanderbali A."/>
            <person name="Dervinis C."/>
            <person name="Anghel I."/>
            <person name="Soltis D."/>
            <person name="Soltis P."/>
            <person name="Zapata F."/>
        </authorList>
    </citation>
    <scope>NUCLEOTIDE SEQUENCE</scope>
    <source>
        <strain evidence="2">UCBG64.0493</strain>
        <tissue evidence="2">Leaf</tissue>
    </source>
</reference>
<evidence type="ECO:0000313" key="3">
    <source>
        <dbReference type="Proteomes" id="UP001188597"/>
    </source>
</evidence>
<evidence type="ECO:0000313" key="2">
    <source>
        <dbReference type="EMBL" id="KAK3027255.1"/>
    </source>
</evidence>
<dbReference type="Proteomes" id="UP001188597">
    <property type="component" value="Unassembled WGS sequence"/>
</dbReference>
<dbReference type="PROSITE" id="PS51129">
    <property type="entry name" value="PDXS_SNZ_2"/>
    <property type="match status" value="1"/>
</dbReference>
<dbReference type="GO" id="GO:0042823">
    <property type="term" value="P:pyridoxal phosphate biosynthetic process"/>
    <property type="evidence" value="ECO:0007669"/>
    <property type="project" value="InterPro"/>
</dbReference>
<sequence length="103" mass="11636">MTVQELVKYIQIEKNSRNLDRLELEDNKSSKALVMDHGSTSGSKHKLDGVFKSGDPIRRGHAIVQAMTHYSDPKGFHRQDHHRLRVIGGAQVSNDYGGLQRKN</sequence>
<dbReference type="Gene3D" id="3.20.20.70">
    <property type="entry name" value="Aldolase class I"/>
    <property type="match status" value="1"/>
</dbReference>
<evidence type="ECO:0000256" key="1">
    <source>
        <dbReference type="PROSITE-ProRule" id="PRU00481"/>
    </source>
</evidence>
<protein>
    <submittedName>
        <fullName evidence="2">Uncharacterized protein</fullName>
    </submittedName>
</protein>
<proteinExistence type="inferred from homology"/>
<dbReference type="AlphaFoldDB" id="A0AA89B4C6"/>
<dbReference type="InterPro" id="IPR001852">
    <property type="entry name" value="PdxS/SNZ"/>
</dbReference>
<dbReference type="EMBL" id="JAVXUP010000468">
    <property type="protein sequence ID" value="KAK3027255.1"/>
    <property type="molecule type" value="Genomic_DNA"/>
</dbReference>
<organism evidence="2 3">
    <name type="scientific">Escallonia herrerae</name>
    <dbReference type="NCBI Taxonomy" id="1293975"/>
    <lineage>
        <taxon>Eukaryota</taxon>
        <taxon>Viridiplantae</taxon>
        <taxon>Streptophyta</taxon>
        <taxon>Embryophyta</taxon>
        <taxon>Tracheophyta</taxon>
        <taxon>Spermatophyta</taxon>
        <taxon>Magnoliopsida</taxon>
        <taxon>eudicotyledons</taxon>
        <taxon>Gunneridae</taxon>
        <taxon>Pentapetalae</taxon>
        <taxon>asterids</taxon>
        <taxon>campanulids</taxon>
        <taxon>Escalloniales</taxon>
        <taxon>Escalloniaceae</taxon>
        <taxon>Escallonia</taxon>
    </lineage>
</organism>
<comment type="caution">
    <text evidence="2">The sequence shown here is derived from an EMBL/GenBank/DDBJ whole genome shotgun (WGS) entry which is preliminary data.</text>
</comment>
<comment type="similarity">
    <text evidence="1">Belongs to the PdxS/SNZ family.</text>
</comment>